<evidence type="ECO:0000256" key="17">
    <source>
        <dbReference type="ARBA" id="ARBA00023442"/>
    </source>
</evidence>
<dbReference type="GO" id="GO:0006633">
    <property type="term" value="P:fatty acid biosynthetic process"/>
    <property type="evidence" value="ECO:0007669"/>
    <property type="project" value="TreeGrafter"/>
</dbReference>
<dbReference type="SMART" id="SM00822">
    <property type="entry name" value="PKS_KR"/>
    <property type="match status" value="1"/>
</dbReference>
<dbReference type="InterPro" id="IPR049552">
    <property type="entry name" value="PKS_DH_N"/>
</dbReference>
<dbReference type="Gene3D" id="3.40.50.720">
    <property type="entry name" value="NAD(P)-binding Rossmann-like Domain"/>
    <property type="match status" value="3"/>
</dbReference>
<comment type="catalytic activity">
    <reaction evidence="36">
        <text>holo-[ACP] + acetyl-CoA = acetyl-[ACP] + CoA</text>
        <dbReference type="Rhea" id="RHEA:41788"/>
        <dbReference type="Rhea" id="RHEA-COMP:9621"/>
        <dbReference type="Rhea" id="RHEA-COMP:9685"/>
        <dbReference type="ChEBI" id="CHEBI:57287"/>
        <dbReference type="ChEBI" id="CHEBI:57288"/>
        <dbReference type="ChEBI" id="CHEBI:64479"/>
        <dbReference type="ChEBI" id="CHEBI:78446"/>
        <dbReference type="EC" id="2.3.1.38"/>
    </reaction>
    <physiologicalReaction direction="left-to-right" evidence="36">
        <dbReference type="Rhea" id="RHEA:41789"/>
    </physiologicalReaction>
</comment>
<dbReference type="EMBL" id="CP121196">
    <property type="protein sequence ID" value="XBH17035.1"/>
    <property type="molecule type" value="Genomic_DNA"/>
</dbReference>
<comment type="catalytic activity">
    <reaction evidence="24">
        <text>dodecanoyl-[ACP] + malonyl-[ACP] + H(+) = 3-oxotetradecanoyl-[ACP] + holo-[ACP] + CO2</text>
        <dbReference type="Rhea" id="RHEA:41884"/>
        <dbReference type="Rhea" id="RHEA-COMP:9623"/>
        <dbReference type="Rhea" id="RHEA-COMP:9644"/>
        <dbReference type="Rhea" id="RHEA-COMP:9645"/>
        <dbReference type="Rhea" id="RHEA-COMP:9685"/>
        <dbReference type="ChEBI" id="CHEBI:15378"/>
        <dbReference type="ChEBI" id="CHEBI:16526"/>
        <dbReference type="ChEBI" id="CHEBI:64479"/>
        <dbReference type="ChEBI" id="CHEBI:65264"/>
        <dbReference type="ChEBI" id="CHEBI:78449"/>
        <dbReference type="ChEBI" id="CHEBI:78473"/>
    </reaction>
    <physiologicalReaction direction="left-to-right" evidence="24">
        <dbReference type="Rhea" id="RHEA:41885"/>
    </physiologicalReaction>
</comment>
<keyword evidence="7" id="KW-0511">Multifunctional enzyme</keyword>
<comment type="catalytic activity">
    <reaction evidence="11">
        <text>(3R)-hydroxydecanoyl-[ACP] = (2E)-decenoyl-[ACP] + H2O</text>
        <dbReference type="Rhea" id="RHEA:41860"/>
        <dbReference type="Rhea" id="RHEA-COMP:9638"/>
        <dbReference type="Rhea" id="RHEA-COMP:9639"/>
        <dbReference type="ChEBI" id="CHEBI:15377"/>
        <dbReference type="ChEBI" id="CHEBI:78466"/>
        <dbReference type="ChEBI" id="CHEBI:78467"/>
    </reaction>
    <physiologicalReaction direction="left-to-right" evidence="11">
        <dbReference type="Rhea" id="RHEA:41861"/>
    </physiologicalReaction>
</comment>
<evidence type="ECO:0000256" key="45">
    <source>
        <dbReference type="ARBA" id="ARBA00049449"/>
    </source>
</evidence>
<dbReference type="Pfam" id="PF08240">
    <property type="entry name" value="ADH_N"/>
    <property type="match status" value="1"/>
</dbReference>
<evidence type="ECO:0000256" key="30">
    <source>
        <dbReference type="ARBA" id="ARBA00048281"/>
    </source>
</evidence>
<evidence type="ECO:0000256" key="13">
    <source>
        <dbReference type="ARBA" id="ARBA00023398"/>
    </source>
</evidence>
<dbReference type="InterPro" id="IPR009081">
    <property type="entry name" value="PP-bd_ACP"/>
</dbReference>
<dbReference type="GO" id="GO:0019171">
    <property type="term" value="F:(3R)-hydroxyacyl-[acyl-carrier-protein] dehydratase activity"/>
    <property type="evidence" value="ECO:0007669"/>
    <property type="project" value="UniProtKB-EC"/>
</dbReference>
<dbReference type="SMART" id="SM00826">
    <property type="entry name" value="PKS_DH"/>
    <property type="match status" value="1"/>
</dbReference>
<evidence type="ECO:0000256" key="49">
    <source>
        <dbReference type="PROSITE-ProRule" id="PRU01363"/>
    </source>
</evidence>
<evidence type="ECO:0000256" key="21">
    <source>
        <dbReference type="ARBA" id="ARBA00047440"/>
    </source>
</evidence>
<evidence type="ECO:0000256" key="23">
    <source>
        <dbReference type="ARBA" id="ARBA00047500"/>
    </source>
</evidence>
<dbReference type="GO" id="GO:0005886">
    <property type="term" value="C:plasma membrane"/>
    <property type="evidence" value="ECO:0007669"/>
    <property type="project" value="TreeGrafter"/>
</dbReference>
<evidence type="ECO:0000256" key="9">
    <source>
        <dbReference type="ARBA" id="ARBA00023351"/>
    </source>
</evidence>
<dbReference type="GO" id="GO:0004315">
    <property type="term" value="F:3-oxoacyl-[acyl-carrier-protein] synthase activity"/>
    <property type="evidence" value="ECO:0007669"/>
    <property type="project" value="UniProtKB-EC"/>
</dbReference>
<evidence type="ECO:0000256" key="1">
    <source>
        <dbReference type="ARBA" id="ARBA00005189"/>
    </source>
</evidence>
<dbReference type="InterPro" id="IPR020807">
    <property type="entry name" value="PKS_DH"/>
</dbReference>
<evidence type="ECO:0000256" key="3">
    <source>
        <dbReference type="ARBA" id="ARBA00022553"/>
    </source>
</evidence>
<organism evidence="53">
    <name type="scientific">Telmatobacter sp. DSM 110680</name>
    <dbReference type="NCBI Taxonomy" id="3036704"/>
    <lineage>
        <taxon>Bacteria</taxon>
        <taxon>Pseudomonadati</taxon>
        <taxon>Acidobacteriota</taxon>
        <taxon>Terriglobia</taxon>
        <taxon>Terriglobales</taxon>
        <taxon>Acidobacteriaceae</taxon>
        <taxon>Telmatobacter</taxon>
    </lineage>
</organism>
<dbReference type="CDD" id="cd05195">
    <property type="entry name" value="enoyl_red"/>
    <property type="match status" value="1"/>
</dbReference>
<comment type="catalytic activity">
    <reaction evidence="26">
        <text>(2E)-hexenoyl-[ACP] + NADPH + H(+) = hexanoyl-[ACP] + NADP(+)</text>
        <dbReference type="Rhea" id="RHEA:41832"/>
        <dbReference type="Rhea" id="RHEA-COMP:9631"/>
        <dbReference type="Rhea" id="RHEA-COMP:9632"/>
        <dbReference type="ChEBI" id="CHEBI:15378"/>
        <dbReference type="ChEBI" id="CHEBI:57783"/>
        <dbReference type="ChEBI" id="CHEBI:58349"/>
        <dbReference type="ChEBI" id="CHEBI:78458"/>
        <dbReference type="ChEBI" id="CHEBI:78459"/>
    </reaction>
    <physiologicalReaction direction="left-to-right" evidence="26">
        <dbReference type="Rhea" id="RHEA:41833"/>
    </physiologicalReaction>
</comment>
<dbReference type="InterPro" id="IPR016039">
    <property type="entry name" value="Thiolase-like"/>
</dbReference>
<comment type="catalytic activity">
    <reaction evidence="19">
        <text>hexanoyl-[ACP] + malonyl-[ACP] + H(+) = 3-oxooctanoyl-[ACP] + holo-[ACP] + CO2</text>
        <dbReference type="Rhea" id="RHEA:41836"/>
        <dbReference type="Rhea" id="RHEA-COMP:9623"/>
        <dbReference type="Rhea" id="RHEA-COMP:9632"/>
        <dbReference type="Rhea" id="RHEA-COMP:9633"/>
        <dbReference type="Rhea" id="RHEA-COMP:9685"/>
        <dbReference type="ChEBI" id="CHEBI:15378"/>
        <dbReference type="ChEBI" id="CHEBI:16526"/>
        <dbReference type="ChEBI" id="CHEBI:64479"/>
        <dbReference type="ChEBI" id="CHEBI:78449"/>
        <dbReference type="ChEBI" id="CHEBI:78459"/>
        <dbReference type="ChEBI" id="CHEBI:78460"/>
    </reaction>
    <physiologicalReaction direction="left-to-right" evidence="19">
        <dbReference type="Rhea" id="RHEA:41837"/>
    </physiologicalReaction>
</comment>
<dbReference type="Gene3D" id="3.10.129.110">
    <property type="entry name" value="Polyketide synthase dehydratase"/>
    <property type="match status" value="1"/>
</dbReference>
<dbReference type="InterPro" id="IPR001227">
    <property type="entry name" value="Ac_transferase_dom_sf"/>
</dbReference>
<gene>
    <name evidence="53" type="ORF">P8935_20985</name>
</gene>
<comment type="catalytic activity">
    <reaction evidence="45">
        <text>butanoyl-[ACP] + malonyl-[ACP] + H(+) = 3-oxohexanoyl-[ACP] + holo-[ACP] + CO2</text>
        <dbReference type="Rhea" id="RHEA:41820"/>
        <dbReference type="Rhea" id="RHEA-COMP:9623"/>
        <dbReference type="Rhea" id="RHEA-COMP:9628"/>
        <dbReference type="Rhea" id="RHEA-COMP:9629"/>
        <dbReference type="Rhea" id="RHEA-COMP:9685"/>
        <dbReference type="ChEBI" id="CHEBI:15378"/>
        <dbReference type="ChEBI" id="CHEBI:16526"/>
        <dbReference type="ChEBI" id="CHEBI:64479"/>
        <dbReference type="ChEBI" id="CHEBI:78449"/>
        <dbReference type="ChEBI" id="CHEBI:78454"/>
        <dbReference type="ChEBI" id="CHEBI:78456"/>
    </reaction>
    <physiologicalReaction direction="left-to-right" evidence="45">
        <dbReference type="Rhea" id="RHEA:41821"/>
    </physiologicalReaction>
</comment>
<evidence type="ECO:0000256" key="44">
    <source>
        <dbReference type="ARBA" id="ARBA00049422"/>
    </source>
</evidence>
<keyword evidence="4" id="KW-0808">Transferase</keyword>
<evidence type="ECO:0000256" key="47">
    <source>
        <dbReference type="ARBA" id="ARBA00049533"/>
    </source>
</evidence>
<feature type="region of interest" description="N-terminal hotdog fold" evidence="49">
    <location>
        <begin position="886"/>
        <end position="1009"/>
    </location>
</feature>
<dbReference type="Pfam" id="PF02801">
    <property type="entry name" value="Ketoacyl-synt_C"/>
    <property type="match status" value="1"/>
</dbReference>
<comment type="catalytic activity">
    <reaction evidence="30">
        <text>(2E)-dodecenoyl-[ACP] + NADPH + H(+) = dodecanoyl-[ACP] + NADP(+)</text>
        <dbReference type="Rhea" id="RHEA:41880"/>
        <dbReference type="Rhea" id="RHEA-COMP:9643"/>
        <dbReference type="Rhea" id="RHEA-COMP:9644"/>
        <dbReference type="ChEBI" id="CHEBI:15378"/>
        <dbReference type="ChEBI" id="CHEBI:57783"/>
        <dbReference type="ChEBI" id="CHEBI:58349"/>
        <dbReference type="ChEBI" id="CHEBI:65264"/>
        <dbReference type="ChEBI" id="CHEBI:78472"/>
    </reaction>
    <physiologicalReaction direction="left-to-right" evidence="30">
        <dbReference type="Rhea" id="RHEA:41881"/>
    </physiologicalReaction>
</comment>
<evidence type="ECO:0000256" key="28">
    <source>
        <dbReference type="ARBA" id="ARBA00047961"/>
    </source>
</evidence>
<evidence type="ECO:0000256" key="12">
    <source>
        <dbReference type="ARBA" id="ARBA00023394"/>
    </source>
</evidence>
<dbReference type="SUPFAM" id="SSF53474">
    <property type="entry name" value="alpha/beta-Hydrolases"/>
    <property type="match status" value="1"/>
</dbReference>
<comment type="catalytic activity">
    <reaction evidence="33">
        <text>a fatty acyl-[ACP] + malonyl-[ACP] + H(+) = a 3-oxoacyl-[ACP] + holo-[ACP] + CO2</text>
        <dbReference type="Rhea" id="RHEA:22836"/>
        <dbReference type="Rhea" id="RHEA-COMP:9623"/>
        <dbReference type="Rhea" id="RHEA-COMP:9685"/>
        <dbReference type="Rhea" id="RHEA-COMP:9916"/>
        <dbReference type="Rhea" id="RHEA-COMP:14125"/>
        <dbReference type="ChEBI" id="CHEBI:15378"/>
        <dbReference type="ChEBI" id="CHEBI:16526"/>
        <dbReference type="ChEBI" id="CHEBI:64479"/>
        <dbReference type="ChEBI" id="CHEBI:78449"/>
        <dbReference type="ChEBI" id="CHEBI:78776"/>
        <dbReference type="ChEBI" id="CHEBI:138651"/>
        <dbReference type="EC" id="2.3.1.41"/>
    </reaction>
    <physiologicalReaction direction="left-to-right" evidence="33">
        <dbReference type="Rhea" id="RHEA:22837"/>
    </physiologicalReaction>
</comment>
<evidence type="ECO:0000256" key="40">
    <source>
        <dbReference type="ARBA" id="ARBA00049109"/>
    </source>
</evidence>
<comment type="function">
    <text evidence="48">Involved in production of the polyketide antibiotic thailandamide.</text>
</comment>
<evidence type="ECO:0000256" key="11">
    <source>
        <dbReference type="ARBA" id="ARBA00023388"/>
    </source>
</evidence>
<evidence type="ECO:0000259" key="51">
    <source>
        <dbReference type="PROSITE" id="PS52004"/>
    </source>
</evidence>
<dbReference type="InterPro" id="IPR011032">
    <property type="entry name" value="GroES-like_sf"/>
</dbReference>
<comment type="catalytic activity">
    <reaction evidence="43">
        <text>3-oxohexadecanoyl-[ACP] + NADPH + H(+) = (3R)-hydroxyhexadecanoyl-[ACP] + NADP(+)</text>
        <dbReference type="Rhea" id="RHEA:41904"/>
        <dbReference type="Rhea" id="RHEA-COMP:9649"/>
        <dbReference type="Rhea" id="RHEA-COMP:9650"/>
        <dbReference type="ChEBI" id="CHEBI:15378"/>
        <dbReference type="ChEBI" id="CHEBI:57783"/>
        <dbReference type="ChEBI" id="CHEBI:58349"/>
        <dbReference type="ChEBI" id="CHEBI:78478"/>
        <dbReference type="ChEBI" id="CHEBI:78480"/>
    </reaction>
    <physiologicalReaction direction="left-to-right" evidence="43">
        <dbReference type="Rhea" id="RHEA:41905"/>
    </physiologicalReaction>
</comment>
<evidence type="ECO:0000256" key="4">
    <source>
        <dbReference type="ARBA" id="ARBA00022679"/>
    </source>
</evidence>
<dbReference type="SUPFAM" id="SSF47336">
    <property type="entry name" value="ACP-like"/>
    <property type="match status" value="1"/>
</dbReference>
<evidence type="ECO:0000256" key="5">
    <source>
        <dbReference type="ARBA" id="ARBA00022799"/>
    </source>
</evidence>
<feature type="domain" description="PKS/mFAS DH" evidence="52">
    <location>
        <begin position="886"/>
        <end position="1166"/>
    </location>
</feature>
<dbReference type="Pfam" id="PF00550">
    <property type="entry name" value="PP-binding"/>
    <property type="match status" value="1"/>
</dbReference>
<dbReference type="Gene3D" id="3.40.50.1820">
    <property type="entry name" value="alpha/beta hydrolase"/>
    <property type="match status" value="1"/>
</dbReference>
<dbReference type="InterPro" id="IPR014030">
    <property type="entry name" value="Ketoacyl_synth_N"/>
</dbReference>
<evidence type="ECO:0000259" key="50">
    <source>
        <dbReference type="PROSITE" id="PS50075"/>
    </source>
</evidence>
<comment type="catalytic activity">
    <reaction evidence="9">
        <text>(3R)-hydroxydodecanoyl-[ACP] = (2E)-dodecenoyl-[ACP] + H2O</text>
        <dbReference type="Rhea" id="RHEA:41876"/>
        <dbReference type="Rhea" id="RHEA-COMP:9642"/>
        <dbReference type="Rhea" id="RHEA-COMP:9643"/>
        <dbReference type="ChEBI" id="CHEBI:15377"/>
        <dbReference type="ChEBI" id="CHEBI:78470"/>
        <dbReference type="ChEBI" id="CHEBI:78472"/>
    </reaction>
    <physiologicalReaction direction="left-to-right" evidence="9">
        <dbReference type="Rhea" id="RHEA:41877"/>
    </physiologicalReaction>
</comment>
<evidence type="ECO:0000256" key="27">
    <source>
        <dbReference type="ARBA" id="ARBA00047953"/>
    </source>
</evidence>
<evidence type="ECO:0000256" key="41">
    <source>
        <dbReference type="ARBA" id="ARBA00049171"/>
    </source>
</evidence>
<evidence type="ECO:0000256" key="25">
    <source>
        <dbReference type="ARBA" id="ARBA00047810"/>
    </source>
</evidence>
<dbReference type="SMART" id="SM00827">
    <property type="entry name" value="PKS_AT"/>
    <property type="match status" value="1"/>
</dbReference>
<evidence type="ECO:0000256" key="43">
    <source>
        <dbReference type="ARBA" id="ARBA00049414"/>
    </source>
</evidence>
<evidence type="ECO:0000256" key="38">
    <source>
        <dbReference type="ARBA" id="ARBA00048935"/>
    </source>
</evidence>
<protein>
    <submittedName>
        <fullName evidence="53">SDR family NAD(P)-dependent oxidoreductase</fullName>
    </submittedName>
</protein>
<keyword evidence="2" id="KW-0596">Phosphopantetheine</keyword>
<dbReference type="GO" id="GO:0071770">
    <property type="term" value="P:DIM/DIP cell wall layer assembly"/>
    <property type="evidence" value="ECO:0007669"/>
    <property type="project" value="TreeGrafter"/>
</dbReference>
<evidence type="ECO:0000256" key="16">
    <source>
        <dbReference type="ARBA" id="ARBA00023402"/>
    </source>
</evidence>
<dbReference type="Pfam" id="PF00109">
    <property type="entry name" value="ketoacyl-synt"/>
    <property type="match status" value="1"/>
</dbReference>
<comment type="catalytic activity">
    <reaction evidence="23">
        <text>(2E)-butenoyl-[ACP] + NADPH + H(+) = butanoyl-[ACP] + NADP(+)</text>
        <dbReference type="Rhea" id="RHEA:41812"/>
        <dbReference type="Rhea" id="RHEA-COMP:9627"/>
        <dbReference type="Rhea" id="RHEA-COMP:9628"/>
        <dbReference type="ChEBI" id="CHEBI:15378"/>
        <dbReference type="ChEBI" id="CHEBI:57783"/>
        <dbReference type="ChEBI" id="CHEBI:58349"/>
        <dbReference type="ChEBI" id="CHEBI:78453"/>
        <dbReference type="ChEBI" id="CHEBI:78454"/>
    </reaction>
    <physiologicalReaction direction="left-to-right" evidence="23">
        <dbReference type="Rhea" id="RHEA:41813"/>
    </physiologicalReaction>
</comment>
<comment type="catalytic activity">
    <reaction evidence="22">
        <text>tetradecanoyl-[ACP] + malonyl-[ACP] + H(+) = 3-oxohexadecanoyl-[ACP] + holo-[ACP] + CO2</text>
        <dbReference type="Rhea" id="RHEA:41900"/>
        <dbReference type="Rhea" id="RHEA-COMP:9623"/>
        <dbReference type="Rhea" id="RHEA-COMP:9648"/>
        <dbReference type="Rhea" id="RHEA-COMP:9649"/>
        <dbReference type="Rhea" id="RHEA-COMP:9685"/>
        <dbReference type="ChEBI" id="CHEBI:15378"/>
        <dbReference type="ChEBI" id="CHEBI:16526"/>
        <dbReference type="ChEBI" id="CHEBI:64479"/>
        <dbReference type="ChEBI" id="CHEBI:78449"/>
        <dbReference type="ChEBI" id="CHEBI:78477"/>
        <dbReference type="ChEBI" id="CHEBI:78478"/>
    </reaction>
    <physiologicalReaction direction="left-to-right" evidence="22">
        <dbReference type="Rhea" id="RHEA:41901"/>
    </physiologicalReaction>
</comment>
<dbReference type="SUPFAM" id="SSF55048">
    <property type="entry name" value="Probable ACP-binding domain of malonyl-CoA ACP transacylase"/>
    <property type="match status" value="1"/>
</dbReference>
<dbReference type="SUPFAM" id="SSF50129">
    <property type="entry name" value="GroES-like"/>
    <property type="match status" value="1"/>
</dbReference>
<dbReference type="InterPro" id="IPR014031">
    <property type="entry name" value="Ketoacyl_synth_C"/>
</dbReference>
<comment type="catalytic activity">
    <reaction evidence="39">
        <text>(2E)-octadecenoyl-[ACP] + NADPH + H(+) = octadecanoyl-[ACP] + NADP(+)</text>
        <dbReference type="Rhea" id="RHEA:41928"/>
        <dbReference type="Rhea" id="RHEA-COMP:9655"/>
        <dbReference type="Rhea" id="RHEA-COMP:9656"/>
        <dbReference type="ChEBI" id="CHEBI:15378"/>
        <dbReference type="ChEBI" id="CHEBI:57783"/>
        <dbReference type="ChEBI" id="CHEBI:58349"/>
        <dbReference type="ChEBI" id="CHEBI:78489"/>
        <dbReference type="ChEBI" id="CHEBI:78495"/>
    </reaction>
    <physiologicalReaction direction="left-to-right" evidence="39">
        <dbReference type="Rhea" id="RHEA:41929"/>
    </physiologicalReaction>
</comment>
<comment type="catalytic activity">
    <reaction evidence="31">
        <text>tetradecanoyl-[ACP] + H2O = tetradecanoate + holo-[ACP] + H(+)</text>
        <dbReference type="Rhea" id="RHEA:30123"/>
        <dbReference type="Rhea" id="RHEA-COMP:9648"/>
        <dbReference type="Rhea" id="RHEA-COMP:9685"/>
        <dbReference type="ChEBI" id="CHEBI:15377"/>
        <dbReference type="ChEBI" id="CHEBI:15378"/>
        <dbReference type="ChEBI" id="CHEBI:30807"/>
        <dbReference type="ChEBI" id="CHEBI:64479"/>
        <dbReference type="ChEBI" id="CHEBI:78477"/>
        <dbReference type="EC" id="3.1.2.14"/>
    </reaction>
    <physiologicalReaction direction="left-to-right" evidence="31">
        <dbReference type="Rhea" id="RHEA:30124"/>
    </physiologicalReaction>
</comment>
<comment type="catalytic activity">
    <reaction evidence="15">
        <text>(3R)-hydroxyhexadecanoyl-[ACP] = (2E)-hexadecenoyl-[ACP] + H2O</text>
        <dbReference type="Rhea" id="RHEA:41908"/>
        <dbReference type="Rhea" id="RHEA-COMP:9650"/>
        <dbReference type="Rhea" id="RHEA-COMP:9651"/>
        <dbReference type="ChEBI" id="CHEBI:15377"/>
        <dbReference type="ChEBI" id="CHEBI:78480"/>
        <dbReference type="ChEBI" id="CHEBI:78481"/>
    </reaction>
    <physiologicalReaction direction="left-to-right" evidence="15">
        <dbReference type="Rhea" id="RHEA:41909"/>
    </physiologicalReaction>
</comment>
<evidence type="ECO:0000256" key="6">
    <source>
        <dbReference type="ARBA" id="ARBA00022898"/>
    </source>
</evidence>
<dbReference type="GO" id="GO:0016297">
    <property type="term" value="F:fatty acyl-[ACP] hydrolase activity"/>
    <property type="evidence" value="ECO:0007669"/>
    <property type="project" value="UniProtKB-EC"/>
</dbReference>
<dbReference type="CDD" id="cd00833">
    <property type="entry name" value="PKS"/>
    <property type="match status" value="1"/>
</dbReference>
<dbReference type="InterPro" id="IPR042104">
    <property type="entry name" value="PKS_dehydratase_sf"/>
</dbReference>
<dbReference type="GO" id="GO:0031177">
    <property type="term" value="F:phosphopantetheine binding"/>
    <property type="evidence" value="ECO:0007669"/>
    <property type="project" value="InterPro"/>
</dbReference>
<comment type="catalytic activity">
    <reaction evidence="32">
        <text>(2E)-octenoyl-[ACP] + NADPH + H(+) = octanoyl-[ACP] + NADP(+)</text>
        <dbReference type="Rhea" id="RHEA:41848"/>
        <dbReference type="Rhea" id="RHEA-COMP:9635"/>
        <dbReference type="Rhea" id="RHEA-COMP:9636"/>
        <dbReference type="ChEBI" id="CHEBI:15378"/>
        <dbReference type="ChEBI" id="CHEBI:57783"/>
        <dbReference type="ChEBI" id="CHEBI:58349"/>
        <dbReference type="ChEBI" id="CHEBI:78462"/>
        <dbReference type="ChEBI" id="CHEBI:78463"/>
    </reaction>
    <physiologicalReaction direction="left-to-right" evidence="32">
        <dbReference type="Rhea" id="RHEA:41849"/>
    </physiologicalReaction>
</comment>
<dbReference type="InterPro" id="IPR014043">
    <property type="entry name" value="Acyl_transferase_dom"/>
</dbReference>
<reference evidence="53" key="1">
    <citation type="submission" date="2023-03" db="EMBL/GenBank/DDBJ databases">
        <title>Edaphobacter sp.</title>
        <authorList>
            <person name="Huber K.J."/>
            <person name="Papendorf J."/>
            <person name="Pilke C."/>
            <person name="Bunk B."/>
            <person name="Sproeer C."/>
            <person name="Pester M."/>
        </authorList>
    </citation>
    <scope>NUCLEOTIDE SEQUENCE</scope>
    <source>
        <strain evidence="53">DSM 110680</strain>
    </source>
</reference>
<dbReference type="Gene3D" id="3.40.47.10">
    <property type="match status" value="1"/>
</dbReference>
<dbReference type="GO" id="GO:0005737">
    <property type="term" value="C:cytoplasm"/>
    <property type="evidence" value="ECO:0007669"/>
    <property type="project" value="TreeGrafter"/>
</dbReference>
<comment type="catalytic activity">
    <reaction evidence="29">
        <text>hexadecanoyl-[ACP] + malonyl-[ACP] + H(+) = 3-oxooctadecanoyl-[ACP] + holo-[ACP] + CO2</text>
        <dbReference type="Rhea" id="RHEA:41916"/>
        <dbReference type="Rhea" id="RHEA-COMP:9623"/>
        <dbReference type="Rhea" id="RHEA-COMP:9652"/>
        <dbReference type="Rhea" id="RHEA-COMP:9653"/>
        <dbReference type="Rhea" id="RHEA-COMP:9685"/>
        <dbReference type="ChEBI" id="CHEBI:15378"/>
        <dbReference type="ChEBI" id="CHEBI:16526"/>
        <dbReference type="ChEBI" id="CHEBI:64479"/>
        <dbReference type="ChEBI" id="CHEBI:78449"/>
        <dbReference type="ChEBI" id="CHEBI:78483"/>
        <dbReference type="ChEBI" id="CHEBI:78487"/>
    </reaction>
    <physiologicalReaction direction="left-to-right" evidence="29">
        <dbReference type="Rhea" id="RHEA:41917"/>
    </physiologicalReaction>
</comment>
<dbReference type="GO" id="GO:0004316">
    <property type="term" value="F:3-oxoacyl-[acyl-carrier-protein] reductase (NADPH) activity"/>
    <property type="evidence" value="ECO:0007669"/>
    <property type="project" value="UniProtKB-EC"/>
</dbReference>
<comment type="catalytic activity">
    <reaction evidence="8">
        <text>(3R)-hydroxyoctanoyl-[ACP] = (2E)-octenoyl-[ACP] + H2O</text>
        <dbReference type="Rhea" id="RHEA:41844"/>
        <dbReference type="Rhea" id="RHEA-COMP:9634"/>
        <dbReference type="Rhea" id="RHEA-COMP:9635"/>
        <dbReference type="ChEBI" id="CHEBI:15377"/>
        <dbReference type="ChEBI" id="CHEBI:78461"/>
        <dbReference type="ChEBI" id="CHEBI:78462"/>
    </reaction>
    <physiologicalReaction direction="left-to-right" evidence="8">
        <dbReference type="Rhea" id="RHEA:41845"/>
    </physiologicalReaction>
</comment>
<comment type="catalytic activity">
    <reaction evidence="14">
        <text>(3R)-hydroxyoctadecanoyl-[ACP] = (2E)-octadecenoyl-[ACP] + H2O</text>
        <dbReference type="Rhea" id="RHEA:41924"/>
        <dbReference type="Rhea" id="RHEA-COMP:9654"/>
        <dbReference type="Rhea" id="RHEA-COMP:9655"/>
        <dbReference type="ChEBI" id="CHEBI:15377"/>
        <dbReference type="ChEBI" id="CHEBI:78488"/>
        <dbReference type="ChEBI" id="CHEBI:78489"/>
    </reaction>
    <physiologicalReaction direction="left-to-right" evidence="14">
        <dbReference type="Rhea" id="RHEA:41925"/>
    </physiologicalReaction>
</comment>
<evidence type="ECO:0000256" key="18">
    <source>
        <dbReference type="ARBA" id="ARBA00047300"/>
    </source>
</evidence>
<comment type="catalytic activity">
    <reaction evidence="38">
        <text>3-oxotetradecanoyl-[ACP] + NADPH + H(+) = (3R)-hydroxytetradecanoyl-[ACP] + NADP(+)</text>
        <dbReference type="Rhea" id="RHEA:41888"/>
        <dbReference type="Rhea" id="RHEA-COMP:9645"/>
        <dbReference type="Rhea" id="RHEA-COMP:9646"/>
        <dbReference type="ChEBI" id="CHEBI:15378"/>
        <dbReference type="ChEBI" id="CHEBI:57783"/>
        <dbReference type="ChEBI" id="CHEBI:58349"/>
        <dbReference type="ChEBI" id="CHEBI:78473"/>
        <dbReference type="ChEBI" id="CHEBI:78474"/>
    </reaction>
    <physiologicalReaction direction="left-to-right" evidence="38">
        <dbReference type="Rhea" id="RHEA:41889"/>
    </physiologicalReaction>
</comment>
<evidence type="ECO:0000256" key="24">
    <source>
        <dbReference type="ARBA" id="ARBA00047578"/>
    </source>
</evidence>
<dbReference type="Gene3D" id="3.40.366.10">
    <property type="entry name" value="Malonyl-Coenzyme A Acyl Carrier Protein, domain 2"/>
    <property type="match status" value="1"/>
</dbReference>
<evidence type="ECO:0000256" key="46">
    <source>
        <dbReference type="ARBA" id="ARBA00049521"/>
    </source>
</evidence>
<evidence type="ECO:0000256" key="7">
    <source>
        <dbReference type="ARBA" id="ARBA00023268"/>
    </source>
</evidence>
<dbReference type="Gene3D" id="3.90.180.10">
    <property type="entry name" value="Medium-chain alcohol dehydrogenases, catalytic domain"/>
    <property type="match status" value="1"/>
</dbReference>
<keyword evidence="6" id="KW-0663">Pyridoxal phosphate</keyword>
<comment type="catalytic activity">
    <reaction evidence="35">
        <text>a 2,3-saturated acyl-[ACP] + NADP(+) = a (2E)-enoyl-[ACP] + NADPH + H(+)</text>
        <dbReference type="Rhea" id="RHEA:22564"/>
        <dbReference type="Rhea" id="RHEA-COMP:9925"/>
        <dbReference type="Rhea" id="RHEA-COMP:9926"/>
        <dbReference type="ChEBI" id="CHEBI:15378"/>
        <dbReference type="ChEBI" id="CHEBI:57783"/>
        <dbReference type="ChEBI" id="CHEBI:58349"/>
        <dbReference type="ChEBI" id="CHEBI:78784"/>
        <dbReference type="ChEBI" id="CHEBI:78785"/>
        <dbReference type="EC" id="1.3.1.39"/>
    </reaction>
    <physiologicalReaction direction="right-to-left" evidence="35">
        <dbReference type="Rhea" id="RHEA:22566"/>
    </physiologicalReaction>
</comment>
<evidence type="ECO:0000256" key="26">
    <source>
        <dbReference type="ARBA" id="ARBA00047897"/>
    </source>
</evidence>
<dbReference type="CDD" id="cd08955">
    <property type="entry name" value="KR_2_FAS_SDR_x"/>
    <property type="match status" value="1"/>
</dbReference>
<evidence type="ECO:0000256" key="37">
    <source>
        <dbReference type="ARBA" id="ARBA00048704"/>
    </source>
</evidence>
<proteinExistence type="predicted"/>
<comment type="catalytic activity">
    <reaction evidence="42">
        <text>3-oxododecanoyl-[ACP] + NADPH + H(+) = (3R)-hydroxydodecanoyl-[ACP] + NADP(+)</text>
        <dbReference type="Rhea" id="RHEA:41872"/>
        <dbReference type="Rhea" id="RHEA-COMP:9641"/>
        <dbReference type="Rhea" id="RHEA-COMP:9642"/>
        <dbReference type="ChEBI" id="CHEBI:15378"/>
        <dbReference type="ChEBI" id="CHEBI:57783"/>
        <dbReference type="ChEBI" id="CHEBI:58349"/>
        <dbReference type="ChEBI" id="CHEBI:78469"/>
        <dbReference type="ChEBI" id="CHEBI:78470"/>
    </reaction>
    <physiologicalReaction direction="left-to-right" evidence="42">
        <dbReference type="Rhea" id="RHEA:41873"/>
    </physiologicalReaction>
</comment>
<dbReference type="SUPFAM" id="SSF51735">
    <property type="entry name" value="NAD(P)-binding Rossmann-fold domains"/>
    <property type="match status" value="3"/>
</dbReference>
<dbReference type="GO" id="GO:0004312">
    <property type="term" value="F:fatty acid synthase activity"/>
    <property type="evidence" value="ECO:0007669"/>
    <property type="project" value="TreeGrafter"/>
</dbReference>
<comment type="catalytic activity">
    <reaction evidence="13">
        <text>(3R)-hydroxytetradecanoyl-[ACP] = (2E)-tetradecenoyl-[ACP] + H2O</text>
        <dbReference type="Rhea" id="RHEA:41892"/>
        <dbReference type="Rhea" id="RHEA-COMP:9646"/>
        <dbReference type="Rhea" id="RHEA-COMP:9647"/>
        <dbReference type="ChEBI" id="CHEBI:15377"/>
        <dbReference type="ChEBI" id="CHEBI:78474"/>
        <dbReference type="ChEBI" id="CHEBI:78475"/>
    </reaction>
    <physiologicalReaction direction="left-to-right" evidence="13">
        <dbReference type="Rhea" id="RHEA:41893"/>
    </physiologicalReaction>
</comment>
<comment type="catalytic activity">
    <reaction evidence="46">
        <text>(2E)-decenoyl-[ACP] + NADPH + H(+) = decanoyl-[ACP] + NADP(+)</text>
        <dbReference type="Rhea" id="RHEA:41864"/>
        <dbReference type="Rhea" id="RHEA-COMP:9639"/>
        <dbReference type="Rhea" id="RHEA-COMP:9640"/>
        <dbReference type="ChEBI" id="CHEBI:15378"/>
        <dbReference type="ChEBI" id="CHEBI:57783"/>
        <dbReference type="ChEBI" id="CHEBI:58349"/>
        <dbReference type="ChEBI" id="CHEBI:78467"/>
        <dbReference type="ChEBI" id="CHEBI:78468"/>
    </reaction>
    <physiologicalReaction direction="left-to-right" evidence="46">
        <dbReference type="Rhea" id="RHEA:41865"/>
    </physiologicalReaction>
</comment>
<dbReference type="PANTHER" id="PTHR43775:SF37">
    <property type="entry name" value="SI:DKEY-61P9.11"/>
    <property type="match status" value="1"/>
</dbReference>
<dbReference type="Gene3D" id="1.10.1200.10">
    <property type="entry name" value="ACP-like"/>
    <property type="match status" value="1"/>
</dbReference>
<dbReference type="InterPro" id="IPR036291">
    <property type="entry name" value="NAD(P)-bd_dom_sf"/>
</dbReference>
<dbReference type="Pfam" id="PF13602">
    <property type="entry name" value="ADH_zinc_N_2"/>
    <property type="match status" value="1"/>
</dbReference>
<evidence type="ECO:0000313" key="53">
    <source>
        <dbReference type="EMBL" id="XBH17035.1"/>
    </source>
</evidence>
<accession>A0AAU7DHB7</accession>
<comment type="catalytic activity">
    <reaction evidence="34">
        <text>3-oxohexanoyl-[ACP] + NADPH + H(+) = (3R)-hydroxyhexanoyl-[ACP] + NADP(+)</text>
        <dbReference type="Rhea" id="RHEA:41824"/>
        <dbReference type="Rhea" id="RHEA-COMP:9629"/>
        <dbReference type="Rhea" id="RHEA-COMP:9630"/>
        <dbReference type="ChEBI" id="CHEBI:15378"/>
        <dbReference type="ChEBI" id="CHEBI:57783"/>
        <dbReference type="ChEBI" id="CHEBI:58349"/>
        <dbReference type="ChEBI" id="CHEBI:78456"/>
        <dbReference type="ChEBI" id="CHEBI:78457"/>
    </reaction>
    <physiologicalReaction direction="left-to-right" evidence="34">
        <dbReference type="Rhea" id="RHEA:41825"/>
    </physiologicalReaction>
</comment>
<comment type="catalytic activity">
    <reaction evidence="37">
        <text>hexadecanoyl-[ACP] + H2O = hexadecanoate + holo-[ACP] + H(+)</text>
        <dbReference type="Rhea" id="RHEA:41932"/>
        <dbReference type="Rhea" id="RHEA-COMP:9652"/>
        <dbReference type="Rhea" id="RHEA-COMP:9685"/>
        <dbReference type="ChEBI" id="CHEBI:7896"/>
        <dbReference type="ChEBI" id="CHEBI:15377"/>
        <dbReference type="ChEBI" id="CHEBI:15378"/>
        <dbReference type="ChEBI" id="CHEBI:64479"/>
        <dbReference type="ChEBI" id="CHEBI:78483"/>
        <dbReference type="EC" id="3.1.2.14"/>
    </reaction>
    <physiologicalReaction direction="left-to-right" evidence="37">
        <dbReference type="Rhea" id="RHEA:41933"/>
    </physiologicalReaction>
</comment>
<evidence type="ECO:0000256" key="35">
    <source>
        <dbReference type="ARBA" id="ARBA00048650"/>
    </source>
</evidence>
<dbReference type="SMART" id="SM00823">
    <property type="entry name" value="PKS_PP"/>
    <property type="match status" value="1"/>
</dbReference>
<dbReference type="InterPro" id="IPR013968">
    <property type="entry name" value="PKS_KR"/>
</dbReference>
<dbReference type="FunFam" id="3.40.366.10:FF:000002">
    <property type="entry name" value="Probable polyketide synthase 2"/>
    <property type="match status" value="1"/>
</dbReference>
<dbReference type="Pfam" id="PF16197">
    <property type="entry name" value="KAsynt_C_assoc"/>
    <property type="match status" value="1"/>
</dbReference>
<dbReference type="SMART" id="SM00825">
    <property type="entry name" value="PKS_KS"/>
    <property type="match status" value="1"/>
</dbReference>
<dbReference type="Gene3D" id="3.30.70.3290">
    <property type="match status" value="1"/>
</dbReference>
<evidence type="ECO:0000256" key="8">
    <source>
        <dbReference type="ARBA" id="ARBA00023332"/>
    </source>
</evidence>
<evidence type="ECO:0000256" key="36">
    <source>
        <dbReference type="ARBA" id="ARBA00048691"/>
    </source>
</evidence>
<evidence type="ECO:0000256" key="14">
    <source>
        <dbReference type="ARBA" id="ARBA00023399"/>
    </source>
</evidence>
<evidence type="ECO:0000256" key="22">
    <source>
        <dbReference type="ARBA" id="ARBA00047451"/>
    </source>
</evidence>
<dbReference type="GO" id="GO:0004313">
    <property type="term" value="F:[acyl-carrier-protein] S-acetyltransferase activity"/>
    <property type="evidence" value="ECO:0007669"/>
    <property type="project" value="UniProtKB-EC"/>
</dbReference>
<evidence type="ECO:0000256" key="33">
    <source>
        <dbReference type="ARBA" id="ARBA00048506"/>
    </source>
</evidence>
<comment type="catalytic activity">
    <reaction evidence="16">
        <text>(3R)-hydroxybutanoyl-[ACP] = (2E)-butenoyl-[ACP] + H2O</text>
        <dbReference type="Rhea" id="RHEA:41808"/>
        <dbReference type="Rhea" id="RHEA-COMP:9626"/>
        <dbReference type="Rhea" id="RHEA-COMP:9627"/>
        <dbReference type="ChEBI" id="CHEBI:15377"/>
        <dbReference type="ChEBI" id="CHEBI:78451"/>
        <dbReference type="ChEBI" id="CHEBI:78453"/>
    </reaction>
    <physiologicalReaction direction="left-to-right" evidence="16">
        <dbReference type="Rhea" id="RHEA:41809"/>
    </physiologicalReaction>
</comment>
<feature type="domain" description="Carrier" evidence="50">
    <location>
        <begin position="2039"/>
        <end position="2113"/>
    </location>
</feature>
<comment type="catalytic activity">
    <reaction evidence="41">
        <text>(2E)-tetradecenoyl-[ACP] + NADPH + H(+) = tetradecanoyl-[ACP] + NADP(+)</text>
        <dbReference type="Rhea" id="RHEA:41896"/>
        <dbReference type="Rhea" id="RHEA-COMP:9647"/>
        <dbReference type="Rhea" id="RHEA-COMP:9648"/>
        <dbReference type="ChEBI" id="CHEBI:15378"/>
        <dbReference type="ChEBI" id="CHEBI:57783"/>
        <dbReference type="ChEBI" id="CHEBI:58349"/>
        <dbReference type="ChEBI" id="CHEBI:78475"/>
        <dbReference type="ChEBI" id="CHEBI:78477"/>
    </reaction>
    <physiologicalReaction direction="left-to-right" evidence="41">
        <dbReference type="Rhea" id="RHEA:41897"/>
    </physiologicalReaction>
</comment>
<dbReference type="InterPro" id="IPR020843">
    <property type="entry name" value="ER"/>
</dbReference>
<comment type="catalytic activity">
    <reaction evidence="21">
        <text>3-oxodecanoyl-[ACP] + NADPH + H(+) = (3R)-hydroxydecanoyl-[ACP] + NADP(+)</text>
        <dbReference type="Rhea" id="RHEA:41856"/>
        <dbReference type="Rhea" id="RHEA-COMP:9637"/>
        <dbReference type="Rhea" id="RHEA-COMP:9638"/>
        <dbReference type="ChEBI" id="CHEBI:15378"/>
        <dbReference type="ChEBI" id="CHEBI:57783"/>
        <dbReference type="ChEBI" id="CHEBI:58349"/>
        <dbReference type="ChEBI" id="CHEBI:78464"/>
        <dbReference type="ChEBI" id="CHEBI:78466"/>
    </reaction>
    <physiologicalReaction direction="left-to-right" evidence="21">
        <dbReference type="Rhea" id="RHEA:41857"/>
    </physiologicalReaction>
</comment>
<comment type="function">
    <text evidence="17">Fatty acid synthetase is a multifunctional enzyme that catalyzes the de novo biosynthesis of long-chain saturated fatty acids starting from acetyl-CoA and malonyl-CoA in the presence of NADPH. This multifunctional protein contains 7 catalytic activities and a site for the binding of the prosthetic group 4'-phosphopantetheine of the acyl carrier protein ([ACP]) domain.</text>
</comment>
<dbReference type="Pfam" id="PF08659">
    <property type="entry name" value="KR"/>
    <property type="match status" value="1"/>
</dbReference>
<evidence type="ECO:0000256" key="32">
    <source>
        <dbReference type="ARBA" id="ARBA00048420"/>
    </source>
</evidence>
<comment type="catalytic activity">
    <reaction evidence="44">
        <text>3-oxooctanoyl-[ACP] + NADPH + H(+) = (3R)-hydroxyoctanoyl-[ACP] + NADP(+)</text>
        <dbReference type="Rhea" id="RHEA:41840"/>
        <dbReference type="Rhea" id="RHEA-COMP:9633"/>
        <dbReference type="Rhea" id="RHEA-COMP:9634"/>
        <dbReference type="ChEBI" id="CHEBI:15378"/>
        <dbReference type="ChEBI" id="CHEBI:57783"/>
        <dbReference type="ChEBI" id="CHEBI:58349"/>
        <dbReference type="ChEBI" id="CHEBI:78460"/>
        <dbReference type="ChEBI" id="CHEBI:78461"/>
    </reaction>
    <physiologicalReaction direction="left-to-right" evidence="44">
        <dbReference type="Rhea" id="RHEA:41841"/>
    </physiologicalReaction>
</comment>
<dbReference type="InterPro" id="IPR032821">
    <property type="entry name" value="PKS_assoc"/>
</dbReference>
<comment type="pathway">
    <text evidence="1">Lipid metabolism.</text>
</comment>
<dbReference type="Pfam" id="PF00975">
    <property type="entry name" value="Thioesterase"/>
    <property type="match status" value="1"/>
</dbReference>
<dbReference type="PROSITE" id="PS50075">
    <property type="entry name" value="CARRIER"/>
    <property type="match status" value="1"/>
</dbReference>
<evidence type="ECO:0000256" key="20">
    <source>
        <dbReference type="ARBA" id="ARBA00047400"/>
    </source>
</evidence>
<dbReference type="Pfam" id="PF21089">
    <property type="entry name" value="PKS_DH_N"/>
    <property type="match status" value="1"/>
</dbReference>
<comment type="catalytic activity">
    <reaction evidence="40">
        <text>decanoyl-[ACP] + malonyl-[ACP] + H(+) = 3-oxododecanoyl-[ACP] + holo-[ACP] + CO2</text>
        <dbReference type="Rhea" id="RHEA:41868"/>
        <dbReference type="Rhea" id="RHEA-COMP:9623"/>
        <dbReference type="Rhea" id="RHEA-COMP:9640"/>
        <dbReference type="Rhea" id="RHEA-COMP:9641"/>
        <dbReference type="Rhea" id="RHEA-COMP:9685"/>
        <dbReference type="ChEBI" id="CHEBI:15378"/>
        <dbReference type="ChEBI" id="CHEBI:16526"/>
        <dbReference type="ChEBI" id="CHEBI:64479"/>
        <dbReference type="ChEBI" id="CHEBI:78449"/>
        <dbReference type="ChEBI" id="CHEBI:78468"/>
        <dbReference type="ChEBI" id="CHEBI:78469"/>
    </reaction>
    <physiologicalReaction direction="left-to-right" evidence="40">
        <dbReference type="Rhea" id="RHEA:41869"/>
    </physiologicalReaction>
</comment>
<name>A0AAU7DHB7_9BACT</name>
<evidence type="ECO:0000256" key="48">
    <source>
        <dbReference type="ARBA" id="ARBA00054155"/>
    </source>
</evidence>
<dbReference type="InterPro" id="IPR016036">
    <property type="entry name" value="Malonyl_transacylase_ACP-bd"/>
</dbReference>
<dbReference type="InterPro" id="IPR050091">
    <property type="entry name" value="PKS_NRPS_Biosynth_Enz"/>
</dbReference>
<comment type="catalytic activity">
    <reaction evidence="20">
        <text>a (3R)-hydroxyacyl-[ACP] + NADP(+) = a 3-oxoacyl-[ACP] + NADPH + H(+)</text>
        <dbReference type="Rhea" id="RHEA:17397"/>
        <dbReference type="Rhea" id="RHEA-COMP:9916"/>
        <dbReference type="Rhea" id="RHEA-COMP:9945"/>
        <dbReference type="ChEBI" id="CHEBI:15378"/>
        <dbReference type="ChEBI" id="CHEBI:57783"/>
        <dbReference type="ChEBI" id="CHEBI:58349"/>
        <dbReference type="ChEBI" id="CHEBI:78776"/>
        <dbReference type="ChEBI" id="CHEBI:78827"/>
        <dbReference type="EC" id="1.1.1.100"/>
    </reaction>
    <physiologicalReaction direction="right-to-left" evidence="20">
        <dbReference type="Rhea" id="RHEA:17399"/>
    </physiologicalReaction>
</comment>
<dbReference type="FunFam" id="3.40.47.10:FF:000019">
    <property type="entry name" value="Polyketide synthase type I"/>
    <property type="match status" value="1"/>
</dbReference>
<feature type="domain" description="Ketosynthase family 3 (KS3)" evidence="51">
    <location>
        <begin position="2"/>
        <end position="427"/>
    </location>
</feature>
<evidence type="ECO:0000256" key="31">
    <source>
        <dbReference type="ARBA" id="ARBA00048289"/>
    </source>
</evidence>
<feature type="region of interest" description="C-terminal hotdog fold" evidence="49">
    <location>
        <begin position="1023"/>
        <end position="1166"/>
    </location>
</feature>
<evidence type="ECO:0000256" key="29">
    <source>
        <dbReference type="ARBA" id="ARBA00048051"/>
    </source>
</evidence>
<keyword evidence="5" id="KW-0702">S-nitrosylation</keyword>
<comment type="catalytic activity">
    <reaction evidence="18">
        <text>3-oxooctadecanoyl-[ACP] + NADPH + H(+) = (3R)-hydroxyoctadecanoyl-[ACP] + NADP(+)</text>
        <dbReference type="Rhea" id="RHEA:41920"/>
        <dbReference type="Rhea" id="RHEA-COMP:9653"/>
        <dbReference type="Rhea" id="RHEA-COMP:9654"/>
        <dbReference type="ChEBI" id="CHEBI:15378"/>
        <dbReference type="ChEBI" id="CHEBI:57783"/>
        <dbReference type="ChEBI" id="CHEBI:58349"/>
        <dbReference type="ChEBI" id="CHEBI:78487"/>
        <dbReference type="ChEBI" id="CHEBI:78488"/>
    </reaction>
    <physiologicalReaction direction="left-to-right" evidence="18">
        <dbReference type="Rhea" id="RHEA:41921"/>
    </physiologicalReaction>
</comment>
<dbReference type="InterPro" id="IPR049900">
    <property type="entry name" value="PKS_mFAS_DH"/>
</dbReference>
<dbReference type="InterPro" id="IPR057326">
    <property type="entry name" value="KR_dom"/>
</dbReference>
<dbReference type="PROSITE" id="PS52004">
    <property type="entry name" value="KS3_2"/>
    <property type="match status" value="1"/>
</dbReference>
<dbReference type="InterPro" id="IPR049551">
    <property type="entry name" value="PKS_DH_C"/>
</dbReference>
<dbReference type="InterPro" id="IPR036736">
    <property type="entry name" value="ACP-like_sf"/>
</dbReference>
<dbReference type="InterPro" id="IPR020806">
    <property type="entry name" value="PKS_PP-bd"/>
</dbReference>
<dbReference type="GO" id="GO:0141148">
    <property type="term" value="F:enoyl-[acyl-carrier-protein] reductase (NADPH) activity"/>
    <property type="evidence" value="ECO:0007669"/>
    <property type="project" value="UniProtKB-EC"/>
</dbReference>
<dbReference type="InterPro" id="IPR001031">
    <property type="entry name" value="Thioesterase"/>
</dbReference>
<comment type="catalytic activity">
    <reaction evidence="12">
        <text>a (3R)-hydroxyacyl-[ACP] = a (2E)-enoyl-[ACP] + H2O</text>
        <dbReference type="Rhea" id="RHEA:13097"/>
        <dbReference type="Rhea" id="RHEA-COMP:9925"/>
        <dbReference type="Rhea" id="RHEA-COMP:9945"/>
        <dbReference type="ChEBI" id="CHEBI:15377"/>
        <dbReference type="ChEBI" id="CHEBI:78784"/>
        <dbReference type="ChEBI" id="CHEBI:78827"/>
        <dbReference type="EC" id="4.2.1.59"/>
    </reaction>
    <physiologicalReaction direction="left-to-right" evidence="12">
        <dbReference type="Rhea" id="RHEA:13098"/>
    </physiologicalReaction>
</comment>
<evidence type="ECO:0000256" key="2">
    <source>
        <dbReference type="ARBA" id="ARBA00022450"/>
    </source>
</evidence>
<evidence type="ECO:0000256" key="15">
    <source>
        <dbReference type="ARBA" id="ARBA00023401"/>
    </source>
</evidence>
<sequence>MNEPLAIIGIGCRFPGSANSPQAFWEMLCAGTDAIREIPPDRWSIPAHYDPAPGRDGKSVSRWGGFVDNIDLFDPGFFGISAREADAIDPQQRLLLEVSWEAIEDAGLPLEDIRGSSTGVFVGISTSDYGVLQNEGGGRTMADVYSATGSTFSISANRISYCFDLHGPSLAIDTACSSALTACHVACESIWRGDCSMAIVGGVNALLSQSTFFAFSRMSMLSPDGRCKAFAAGANGFVRAEGAGAILLKPLSAAQASGDRIYAVIRSTAANQDGRTNGITVPSQQAQQDLIRQACVNAGLEASEVAYVEAHGTGTAIGDPIEAAALSSALCVNRKGPCLIGSVKTNIGHLESASGVASLIKVALILKHHIIPPSLHFKKPNPSIDFKNLNLRVVDRLQSFPRNSHPLLAGINSFGFGGANAHVILEAAPSQRVPKSGRLHKPFILPISAHTSEALLAATSNYRALLQQPATDVRSICAAAATRRSHLTHRFCFVGGSRKELLNRLDACLAGERALSGVTTGAEKSGPAFVFSGQGTQWWAMGRQLLTHNAVFRQKIEECDALFREFGNWSLLKELARDRSSSRMNRTEIAQPSIFALQVALAALWHSYGVAPSAVVGHSVGEVAAAHVAGVLTLREAARVIFHRGRAMGAVSDTGRMLAASLNATQAHDLATKYRGEVEVAAFNGPTSITFSGDPASLVHIARELDERGVFNRLLNVNYAFHSYQMDPVRRDLLRALGKIQTSLAQITFYSTVTGKITNGREMTADYWWRNVREPVRFNDAIAGLIAGGHTHFLELSAHPALTVAVAETLAQSESPGNVACSLRRNEPDTRAIFENLAALYRSGLPISWKKVFPGACKDISLPLFPWQRERHWNEPSSSRSVRLDAPTHPFLTVKHDSATLAWHTRLDLDENSWLKDHRIENHIVFPGAGYIEAALGVGANLFSPRQFEIEDVEFLRALHLPEGKDPVELQSSFTQLDSAVTFSSRDSSPGADWNRNAAAKIRARVEAVHRSLDLKRIKANLPEHLSTKEVYATSARRGLFYGPMFQTIDSVWRKDGEALGRVRLPSALISSAAKFHFHPSLLDGCFQLAMISAPPSGDSITFVPVRIDRITVFAPPGPVVFCHATLAHASLLSPVLNFKITDSAGHVLMEVDGYHAQAVRGHTASAQNAPENWLYQTRWIEKSDKPQKSEKARAKTTSARSLTGTWLILADRSGVATSLAAMLKRKGASSRMLYMDDLVRNAKEESDDVHAHLQSQLQKHLAGPDATSFAGILHLWSVDIPNDPNLDAQAMLASQDSGAHSALHLVQAMEPCPSPPPLWLITRQAQCVLPSDTLCVAQSPLLGLGRTIMSELPRLACHLVDVDFEKPASAARCLLRELQTDDRESEVAWRGDIRFASRFSPTRLEIHPPRVPPSTNAAYRLDLPLSGVMDDLALNEVFRRKPGRGEVEVEIHAAALNFRDVMKLLGVYPIESDRDIFIGDECAGRIVALGAGVRSFKVGDKVIACGAGCFASHLTLPASFVLPKPSRVNYEQAATIPVAFMTAWYALHNLARIQRGEKILIHAATGGVGLAAIQIAQLAGAEVFATAGSQEKRNWLRRQGIRHVMDSRTTTFAREISRVTKGAGVDVVLNSLSGEAITKGLSILAPGGRFLEIGKRDIYANTAIGLRPLRNNVSMFVIDMGQVMATQPRTVQVLLLTVLKLFREGSLRPLPHQSLPISRAPAAFRLMAQAKHMGKIILTTQDAHAAPLRMPPVRPIAFSSKASYLITGGLGGFGLSVAKWLVANGARHLVLCGITGAVTPEAKQVIARLRRLGAQILIIKADVSNPGDVANMLAKIKLEMPPIRGVFHAAMVLDDGILTHLNVVRFRSVLAPKAIGAWNLHTALAKVHLDHFVLFSSISALIGTPGQGNYAAANSFLDALAHHRRSLGLPALSINWGALGQVGILARNSTLAKQLSSSGLYPFSPEQATEMLGKLLQRNITQIGFVHADWQKLFGKKVGSPVSPRFSDVVVSTLLDNSATNEDYRSILLAASAEERRSLVLDLVRECVAKVLRTAPAKLDTARPLREMGLDSLMAFELLNRLQTRIGASLPNSKMSANSSIESLSLIVLDTLGVAPTLSKAGKPIRTVPSTNDDRIAPEQQIIPYRSNGTGTPIFLIHPAGGRTSIYEDLAAKLSQHSPVYAIQSRLLSGASEEYTELKELARDYAAMIMQQQPEGAICLAGFSAGGIFALATGRELESSGRKLSLLSMIETPLAMLDPNCTRLSILRSLIVEVYDHLIAGLPASHQRQSRGLSASILKLAQRILRTRSEPARVQQILDFLVERGLLAGKDVDSEMRRFFAAFVRHSILIEQAKIQPVEAPVFLWRAQQSGLSKSTVSPRICAQITRGSFQQEFLNGRHFELMHPPLVDALAQKLHAVLAASLE</sequence>
<evidence type="ECO:0000256" key="19">
    <source>
        <dbReference type="ARBA" id="ARBA00047394"/>
    </source>
</evidence>
<dbReference type="Pfam" id="PF00698">
    <property type="entry name" value="Acyl_transf_1"/>
    <property type="match status" value="1"/>
</dbReference>
<comment type="catalytic activity">
    <reaction evidence="28">
        <text>acetyl-[ACP] + malonyl-[ACP] + H(+) = 3-oxobutanoyl-[ACP] + holo-[ACP] + CO2</text>
        <dbReference type="Rhea" id="RHEA:41800"/>
        <dbReference type="Rhea" id="RHEA-COMP:9621"/>
        <dbReference type="Rhea" id="RHEA-COMP:9623"/>
        <dbReference type="Rhea" id="RHEA-COMP:9625"/>
        <dbReference type="Rhea" id="RHEA-COMP:9685"/>
        <dbReference type="ChEBI" id="CHEBI:15378"/>
        <dbReference type="ChEBI" id="CHEBI:16526"/>
        <dbReference type="ChEBI" id="CHEBI:64479"/>
        <dbReference type="ChEBI" id="CHEBI:78446"/>
        <dbReference type="ChEBI" id="CHEBI:78449"/>
        <dbReference type="ChEBI" id="CHEBI:78450"/>
    </reaction>
    <physiologicalReaction direction="left-to-right" evidence="28">
        <dbReference type="Rhea" id="RHEA:41801"/>
    </physiologicalReaction>
</comment>
<dbReference type="InterPro" id="IPR016035">
    <property type="entry name" value="Acyl_Trfase/lysoPLipase"/>
</dbReference>
<evidence type="ECO:0000256" key="34">
    <source>
        <dbReference type="ARBA" id="ARBA00048571"/>
    </source>
</evidence>
<dbReference type="InterPro" id="IPR029058">
    <property type="entry name" value="AB_hydrolase_fold"/>
</dbReference>
<dbReference type="InterPro" id="IPR013154">
    <property type="entry name" value="ADH-like_N"/>
</dbReference>
<evidence type="ECO:0000256" key="39">
    <source>
        <dbReference type="ARBA" id="ARBA00049019"/>
    </source>
</evidence>
<dbReference type="SMART" id="SM00829">
    <property type="entry name" value="PKS_ER"/>
    <property type="match status" value="1"/>
</dbReference>
<feature type="active site" description="Proton acceptor; for dehydratase activity" evidence="49">
    <location>
        <position position="918"/>
    </location>
</feature>
<dbReference type="InterPro" id="IPR020841">
    <property type="entry name" value="PKS_Beta-ketoAc_synthase_dom"/>
</dbReference>
<comment type="catalytic activity">
    <reaction evidence="47">
        <text>octanoyl-[ACP] + malonyl-[ACP] + H(+) = 3-oxodecanoyl-[ACP] + holo-[ACP] + CO2</text>
        <dbReference type="Rhea" id="RHEA:41852"/>
        <dbReference type="Rhea" id="RHEA-COMP:9623"/>
        <dbReference type="Rhea" id="RHEA-COMP:9636"/>
        <dbReference type="Rhea" id="RHEA-COMP:9637"/>
        <dbReference type="Rhea" id="RHEA-COMP:9685"/>
        <dbReference type="ChEBI" id="CHEBI:15378"/>
        <dbReference type="ChEBI" id="CHEBI:16526"/>
        <dbReference type="ChEBI" id="CHEBI:64479"/>
        <dbReference type="ChEBI" id="CHEBI:78449"/>
        <dbReference type="ChEBI" id="CHEBI:78463"/>
        <dbReference type="ChEBI" id="CHEBI:78464"/>
    </reaction>
    <physiologicalReaction direction="left-to-right" evidence="47">
        <dbReference type="Rhea" id="RHEA:41853"/>
    </physiologicalReaction>
</comment>
<comment type="catalytic activity">
    <reaction evidence="27">
        <text>3-oxobutanoyl-[ACP] + NADPH + H(+) = (3R)-hydroxybutanoyl-[ACP] + NADP(+)</text>
        <dbReference type="Rhea" id="RHEA:41804"/>
        <dbReference type="Rhea" id="RHEA-COMP:9625"/>
        <dbReference type="Rhea" id="RHEA-COMP:9626"/>
        <dbReference type="ChEBI" id="CHEBI:15378"/>
        <dbReference type="ChEBI" id="CHEBI:57783"/>
        <dbReference type="ChEBI" id="CHEBI:58349"/>
        <dbReference type="ChEBI" id="CHEBI:78450"/>
        <dbReference type="ChEBI" id="CHEBI:78451"/>
    </reaction>
    <physiologicalReaction direction="left-to-right" evidence="27">
        <dbReference type="Rhea" id="RHEA:41805"/>
    </physiologicalReaction>
</comment>
<evidence type="ECO:0000256" key="10">
    <source>
        <dbReference type="ARBA" id="ARBA00023373"/>
    </source>
</evidence>
<dbReference type="FunFam" id="3.40.50.720:FF:000209">
    <property type="entry name" value="Polyketide synthase Pks12"/>
    <property type="match status" value="1"/>
</dbReference>
<dbReference type="SUPFAM" id="SSF53901">
    <property type="entry name" value="Thiolase-like"/>
    <property type="match status" value="1"/>
</dbReference>
<dbReference type="SUPFAM" id="SSF52151">
    <property type="entry name" value="FabD/lysophospholipase-like"/>
    <property type="match status" value="1"/>
</dbReference>
<dbReference type="Pfam" id="PF14765">
    <property type="entry name" value="PS-DH"/>
    <property type="match status" value="1"/>
</dbReference>
<evidence type="ECO:0000256" key="42">
    <source>
        <dbReference type="ARBA" id="ARBA00049263"/>
    </source>
</evidence>
<dbReference type="PANTHER" id="PTHR43775">
    <property type="entry name" value="FATTY ACID SYNTHASE"/>
    <property type="match status" value="1"/>
</dbReference>
<comment type="catalytic activity">
    <reaction evidence="25">
        <text>(2E)-hexadecenoyl-[ACP] + NADPH + H(+) = hexadecanoyl-[ACP] + NADP(+)</text>
        <dbReference type="Rhea" id="RHEA:41912"/>
        <dbReference type="Rhea" id="RHEA-COMP:9651"/>
        <dbReference type="Rhea" id="RHEA-COMP:9652"/>
        <dbReference type="ChEBI" id="CHEBI:15378"/>
        <dbReference type="ChEBI" id="CHEBI:57783"/>
        <dbReference type="ChEBI" id="CHEBI:58349"/>
        <dbReference type="ChEBI" id="CHEBI:78481"/>
        <dbReference type="ChEBI" id="CHEBI:78483"/>
    </reaction>
    <physiologicalReaction direction="left-to-right" evidence="25">
        <dbReference type="Rhea" id="RHEA:41913"/>
    </physiologicalReaction>
</comment>
<dbReference type="RefSeq" id="WP_348262267.1">
    <property type="nucleotide sequence ID" value="NZ_CP121196.1"/>
</dbReference>
<keyword evidence="3" id="KW-0597">Phosphoprotein</keyword>
<dbReference type="PROSITE" id="PS52019">
    <property type="entry name" value="PKS_MFAS_DH"/>
    <property type="match status" value="1"/>
</dbReference>
<comment type="catalytic activity">
    <reaction evidence="10">
        <text>(3R)-hydroxyhexanoyl-[ACP] = (2E)-hexenoyl-[ACP] + H2O</text>
        <dbReference type="Rhea" id="RHEA:41828"/>
        <dbReference type="Rhea" id="RHEA-COMP:9630"/>
        <dbReference type="Rhea" id="RHEA-COMP:9631"/>
        <dbReference type="ChEBI" id="CHEBI:15377"/>
        <dbReference type="ChEBI" id="CHEBI:78457"/>
        <dbReference type="ChEBI" id="CHEBI:78458"/>
    </reaction>
    <physiologicalReaction direction="left-to-right" evidence="10">
        <dbReference type="Rhea" id="RHEA:41829"/>
    </physiologicalReaction>
</comment>
<feature type="active site" description="Proton donor; for dehydratase activity" evidence="49">
    <location>
        <position position="1084"/>
    </location>
</feature>
<evidence type="ECO:0000259" key="52">
    <source>
        <dbReference type="PROSITE" id="PS52019"/>
    </source>
</evidence>